<dbReference type="Proteomes" id="UP001620645">
    <property type="component" value="Unassembled WGS sequence"/>
</dbReference>
<evidence type="ECO:0000313" key="2">
    <source>
        <dbReference type="Proteomes" id="UP001620645"/>
    </source>
</evidence>
<gene>
    <name evidence="1" type="ORF">niasHS_004909</name>
</gene>
<comment type="caution">
    <text evidence="1">The sequence shown here is derived from an EMBL/GenBank/DDBJ whole genome shotgun (WGS) entry which is preliminary data.</text>
</comment>
<keyword evidence="2" id="KW-1185">Reference proteome</keyword>
<protein>
    <submittedName>
        <fullName evidence="1">Uncharacterized protein</fullName>
    </submittedName>
</protein>
<dbReference type="AlphaFoldDB" id="A0ABD2JKN0"/>
<dbReference type="EMBL" id="JBICCN010000136">
    <property type="protein sequence ID" value="KAL3091117.1"/>
    <property type="molecule type" value="Genomic_DNA"/>
</dbReference>
<evidence type="ECO:0000313" key="1">
    <source>
        <dbReference type="EMBL" id="KAL3091117.1"/>
    </source>
</evidence>
<sequence>MVIPRSPHQTRQRTRQQGVILDNNGMQISREQNEEPANFVPESLRPTNEILENRSIDDQQFRQRHLEVNIQEFGEFGPQQNEELAFGAPMVNAGLERFEDFGRNMGERNSVEIRNLPPNGHLFGDNGHLRTVGSGKDLH</sequence>
<organism evidence="1 2">
    <name type="scientific">Heterodera schachtii</name>
    <name type="common">Sugarbeet cyst nematode worm</name>
    <name type="synonym">Tylenchus schachtii</name>
    <dbReference type="NCBI Taxonomy" id="97005"/>
    <lineage>
        <taxon>Eukaryota</taxon>
        <taxon>Metazoa</taxon>
        <taxon>Ecdysozoa</taxon>
        <taxon>Nematoda</taxon>
        <taxon>Chromadorea</taxon>
        <taxon>Rhabditida</taxon>
        <taxon>Tylenchina</taxon>
        <taxon>Tylenchomorpha</taxon>
        <taxon>Tylenchoidea</taxon>
        <taxon>Heteroderidae</taxon>
        <taxon>Heteroderinae</taxon>
        <taxon>Heterodera</taxon>
    </lineage>
</organism>
<name>A0ABD2JKN0_HETSC</name>
<reference evidence="1 2" key="1">
    <citation type="submission" date="2024-10" db="EMBL/GenBank/DDBJ databases">
        <authorList>
            <person name="Kim D."/>
        </authorList>
    </citation>
    <scope>NUCLEOTIDE SEQUENCE [LARGE SCALE GENOMIC DNA]</scope>
    <source>
        <strain evidence="1">Taebaek</strain>
    </source>
</reference>
<proteinExistence type="predicted"/>
<accession>A0ABD2JKN0</accession>